<comment type="caution">
    <text evidence="1">The sequence shown here is derived from an EMBL/GenBank/DDBJ whole genome shotgun (WGS) entry which is preliminary data.</text>
</comment>
<dbReference type="EMBL" id="JBJHQH010000007">
    <property type="protein sequence ID" value="MFK9092075.1"/>
    <property type="molecule type" value="Genomic_DNA"/>
</dbReference>
<dbReference type="RefSeq" id="WP_406580686.1">
    <property type="nucleotide sequence ID" value="NZ_JBJHQH010000007.1"/>
</dbReference>
<reference evidence="1 2" key="1">
    <citation type="submission" date="2024-11" db="EMBL/GenBank/DDBJ databases">
        <authorList>
            <person name="Lucas J.A."/>
        </authorList>
    </citation>
    <scope>NUCLEOTIDE SEQUENCE [LARGE SCALE GENOMIC DNA]</scope>
    <source>
        <strain evidence="1 2">Z 5.4</strain>
    </source>
</reference>
<name>A0ABW8RF27_9BACI</name>
<keyword evidence="2" id="KW-1185">Reference proteome</keyword>
<protein>
    <submittedName>
        <fullName evidence="1">Uncharacterized protein</fullName>
    </submittedName>
</protein>
<organism evidence="1 2">
    <name type="scientific">Bacillus salipaludis</name>
    <dbReference type="NCBI Taxonomy" id="2547811"/>
    <lineage>
        <taxon>Bacteria</taxon>
        <taxon>Bacillati</taxon>
        <taxon>Bacillota</taxon>
        <taxon>Bacilli</taxon>
        <taxon>Bacillales</taxon>
        <taxon>Bacillaceae</taxon>
        <taxon>Bacillus</taxon>
    </lineage>
</organism>
<dbReference type="Proteomes" id="UP001623041">
    <property type="component" value="Unassembled WGS sequence"/>
</dbReference>
<gene>
    <name evidence="1" type="ORF">ACJEBI_11345</name>
</gene>
<sequence length="63" mass="7577">MQIEEKVQIITMIAINKTQRQLFSHVFESFINILSEWENVKELTKAIDYKDFMDKIARLMDKI</sequence>
<proteinExistence type="predicted"/>
<evidence type="ECO:0000313" key="1">
    <source>
        <dbReference type="EMBL" id="MFK9092075.1"/>
    </source>
</evidence>
<evidence type="ECO:0000313" key="2">
    <source>
        <dbReference type="Proteomes" id="UP001623041"/>
    </source>
</evidence>
<accession>A0ABW8RF27</accession>